<dbReference type="AlphaFoldDB" id="A0A977PXM7"/>
<organism evidence="2">
    <name type="scientific">Woronichinia naegeliana WA131</name>
    <dbReference type="NCBI Taxonomy" id="2824559"/>
    <lineage>
        <taxon>Bacteria</taxon>
        <taxon>Bacillati</taxon>
        <taxon>Cyanobacteriota</taxon>
        <taxon>Cyanophyceae</taxon>
        <taxon>Synechococcales</taxon>
        <taxon>Coelosphaeriaceae</taxon>
        <taxon>Woronichinia</taxon>
    </lineage>
</organism>
<feature type="domain" description="Glycosyltransferase 2-like" evidence="1">
    <location>
        <begin position="5"/>
        <end position="134"/>
    </location>
</feature>
<proteinExistence type="predicted"/>
<dbReference type="InterPro" id="IPR050834">
    <property type="entry name" value="Glycosyltransf_2"/>
</dbReference>
<dbReference type="EMBL" id="CP073041">
    <property type="protein sequence ID" value="UXE61690.1"/>
    <property type="molecule type" value="Genomic_DNA"/>
</dbReference>
<dbReference type="PANTHER" id="PTHR43685:SF2">
    <property type="entry name" value="GLYCOSYLTRANSFERASE 2-LIKE DOMAIN-CONTAINING PROTEIN"/>
    <property type="match status" value="1"/>
</dbReference>
<dbReference type="Proteomes" id="UP001065613">
    <property type="component" value="Chromosome"/>
</dbReference>
<dbReference type="Gene3D" id="3.90.550.10">
    <property type="entry name" value="Spore Coat Polysaccharide Biosynthesis Protein SpsA, Chain A"/>
    <property type="match status" value="1"/>
</dbReference>
<gene>
    <name evidence="2" type="ORF">KA717_01600</name>
</gene>
<sequence length="332" mass="38583">MVLVSVCIPTYNRAHYLTYAVQSVLNQDFTDFELIICDDGSTDSTSELIQKWTDPRLRYLRHPKNIGRSRNMRSGFEIAKGDYFIKFDDDDALTSDFLRKTVSILEKFPQVDFVCTNHWVINADNQRMLEATQENCIKWGKDQLKEGIIADLLEETFLKQSLQIGSTLFRRSCLQAVNFMRADLTMCEDYDVLIRLALQGAVGYFLPEYLMEYRFHTGQSSLAQSLTFLEAKLICLESYTFPLPYLEQHRLKKIAETQEDLALRLLESGETQEGRALLKISLASLGWSKRSLLGLMLSYLSPQLRQQLFHCFRQLRPQDYSEKVRMMERAED</sequence>
<accession>A0A977PXM7</accession>
<dbReference type="InterPro" id="IPR001173">
    <property type="entry name" value="Glyco_trans_2-like"/>
</dbReference>
<protein>
    <submittedName>
        <fullName evidence="2">Glycosyltransferase family 2 protein</fullName>
    </submittedName>
</protein>
<dbReference type="InterPro" id="IPR029044">
    <property type="entry name" value="Nucleotide-diphossugar_trans"/>
</dbReference>
<dbReference type="Pfam" id="PF00535">
    <property type="entry name" value="Glycos_transf_2"/>
    <property type="match status" value="1"/>
</dbReference>
<dbReference type="KEGG" id="wna:KA717_01600"/>
<reference evidence="2" key="1">
    <citation type="submission" date="2021-04" db="EMBL/GenBank/DDBJ databases">
        <title>Genome sequence of Woronichinia naegeliana from Washington state freshwater lake bloom.</title>
        <authorList>
            <person name="Dreher T.W."/>
        </authorList>
    </citation>
    <scope>NUCLEOTIDE SEQUENCE</scope>
    <source>
        <strain evidence="2">WA131</strain>
    </source>
</reference>
<evidence type="ECO:0000259" key="1">
    <source>
        <dbReference type="Pfam" id="PF00535"/>
    </source>
</evidence>
<name>A0A977PXM7_9CYAN</name>
<dbReference type="SUPFAM" id="SSF53448">
    <property type="entry name" value="Nucleotide-diphospho-sugar transferases"/>
    <property type="match status" value="1"/>
</dbReference>
<dbReference type="PANTHER" id="PTHR43685">
    <property type="entry name" value="GLYCOSYLTRANSFERASE"/>
    <property type="match status" value="1"/>
</dbReference>
<evidence type="ECO:0000313" key="2">
    <source>
        <dbReference type="EMBL" id="UXE61690.1"/>
    </source>
</evidence>